<evidence type="ECO:0000313" key="1">
    <source>
        <dbReference type="EMBL" id="OQP52501.1"/>
    </source>
</evidence>
<sequence>MKTYVAPSEGDRLTAFCFGAHVAKATQRWIGQAVYPTGRHNEEKWKLTEKERVGTIDIIEAGKVLRN</sequence>
<dbReference type="Proteomes" id="UP000192276">
    <property type="component" value="Unassembled WGS sequence"/>
</dbReference>
<evidence type="ECO:0000313" key="2">
    <source>
        <dbReference type="Proteomes" id="UP000192276"/>
    </source>
</evidence>
<dbReference type="EMBL" id="LWBP01000214">
    <property type="protein sequence ID" value="OQP52501.1"/>
    <property type="molecule type" value="Genomic_DNA"/>
</dbReference>
<accession>A0A1V9F2F0</accession>
<name>A0A1V9F2F0_9BACT</name>
<keyword evidence="2" id="KW-1185">Reference proteome</keyword>
<gene>
    <name evidence="1" type="ORF">A4R26_28800</name>
</gene>
<dbReference type="AlphaFoldDB" id="A0A1V9F2F0"/>
<protein>
    <submittedName>
        <fullName evidence="1">Uncharacterized protein</fullName>
    </submittedName>
</protein>
<organism evidence="1 2">
    <name type="scientific">Niastella populi</name>
    <dbReference type="NCBI Taxonomy" id="550983"/>
    <lineage>
        <taxon>Bacteria</taxon>
        <taxon>Pseudomonadati</taxon>
        <taxon>Bacteroidota</taxon>
        <taxon>Chitinophagia</taxon>
        <taxon>Chitinophagales</taxon>
        <taxon>Chitinophagaceae</taxon>
        <taxon>Niastella</taxon>
    </lineage>
</organism>
<proteinExistence type="predicted"/>
<comment type="caution">
    <text evidence="1">The sequence shown here is derived from an EMBL/GenBank/DDBJ whole genome shotgun (WGS) entry which is preliminary data.</text>
</comment>
<reference evidence="2" key="1">
    <citation type="submission" date="2016-04" db="EMBL/GenBank/DDBJ databases">
        <authorList>
            <person name="Chen L."/>
            <person name="Zhuang W."/>
            <person name="Wang G."/>
        </authorList>
    </citation>
    <scope>NUCLEOTIDE SEQUENCE [LARGE SCALE GENOMIC DNA]</scope>
    <source>
        <strain evidence="2">208</strain>
    </source>
</reference>